<dbReference type="InterPro" id="IPR029061">
    <property type="entry name" value="THDP-binding"/>
</dbReference>
<dbReference type="GO" id="GO:0050660">
    <property type="term" value="F:flavin adenine dinucleotide binding"/>
    <property type="evidence" value="ECO:0007669"/>
    <property type="project" value="TreeGrafter"/>
</dbReference>
<dbReference type="FunFam" id="3.40.50.970:FF:000007">
    <property type="entry name" value="Acetolactate synthase"/>
    <property type="match status" value="1"/>
</dbReference>
<keyword evidence="11" id="KW-1185">Reference proteome</keyword>
<feature type="domain" description="Thiamine pyrophosphate enzyme N-terminal TPP-binding" evidence="9">
    <location>
        <begin position="5"/>
        <end position="121"/>
    </location>
</feature>
<comment type="cofactor">
    <cofactor evidence="1">
        <name>Mg(2+)</name>
        <dbReference type="ChEBI" id="CHEBI:18420"/>
    </cofactor>
</comment>
<keyword evidence="4" id="KW-0479">Metal-binding</keyword>
<dbReference type="GO" id="GO:0030976">
    <property type="term" value="F:thiamine pyrophosphate binding"/>
    <property type="evidence" value="ECO:0007669"/>
    <property type="project" value="InterPro"/>
</dbReference>
<dbReference type="GO" id="GO:0005948">
    <property type="term" value="C:acetolactate synthase complex"/>
    <property type="evidence" value="ECO:0007669"/>
    <property type="project" value="TreeGrafter"/>
</dbReference>
<comment type="cofactor">
    <cofactor evidence="2">
        <name>thiamine diphosphate</name>
        <dbReference type="ChEBI" id="CHEBI:58937"/>
    </cofactor>
</comment>
<dbReference type="CDD" id="cd02004">
    <property type="entry name" value="TPP_BZL_OCoD_HPCL"/>
    <property type="match status" value="1"/>
</dbReference>
<dbReference type="RefSeq" id="WP_073476010.1">
    <property type="nucleotide sequence ID" value="NZ_FQZU01000013.1"/>
</dbReference>
<protein>
    <submittedName>
        <fullName evidence="10">Acetolactate synthase-1/2/3 large subunit</fullName>
    </submittedName>
</protein>
<accession>A0A1M6MNH6</accession>
<reference evidence="11" key="1">
    <citation type="submission" date="2016-11" db="EMBL/GenBank/DDBJ databases">
        <authorList>
            <person name="Varghese N."/>
            <person name="Submissions S."/>
        </authorList>
    </citation>
    <scope>NUCLEOTIDE SEQUENCE [LARGE SCALE GENOMIC DNA]</scope>
    <source>
        <strain evidence="11">DSM 16219</strain>
    </source>
</reference>
<evidence type="ECO:0000256" key="1">
    <source>
        <dbReference type="ARBA" id="ARBA00001946"/>
    </source>
</evidence>
<evidence type="ECO:0000256" key="5">
    <source>
        <dbReference type="ARBA" id="ARBA00023052"/>
    </source>
</evidence>
<dbReference type="GO" id="GO:0000287">
    <property type="term" value="F:magnesium ion binding"/>
    <property type="evidence" value="ECO:0007669"/>
    <property type="project" value="InterPro"/>
</dbReference>
<dbReference type="AlphaFoldDB" id="A0A1M6MNH6"/>
<dbReference type="SUPFAM" id="SSF52467">
    <property type="entry name" value="DHS-like NAD/FAD-binding domain"/>
    <property type="match status" value="1"/>
</dbReference>
<dbReference type="InterPro" id="IPR045229">
    <property type="entry name" value="TPP_enz"/>
</dbReference>
<dbReference type="Gene3D" id="3.40.50.970">
    <property type="match status" value="2"/>
</dbReference>
<evidence type="ECO:0000256" key="2">
    <source>
        <dbReference type="ARBA" id="ARBA00001964"/>
    </source>
</evidence>
<dbReference type="EMBL" id="FQZU01000013">
    <property type="protein sequence ID" value="SHJ84833.1"/>
    <property type="molecule type" value="Genomic_DNA"/>
</dbReference>
<sequence length="555" mass="59682">MSQITGGHLVAKYLKEIEGVEAVFTLSGAHIENILDGLNEFGLRSVDVRHEQAASMMAHAWSLYTGKPGVCLVTAGPGFTNALTGIANAFLDNAPMVVLCGRHPLRDDLKGALQEMNQIDMVKSVVKWSATCRDIKRIPEYLSIAFRQAVEGRPGPVFLELPPDILSIAVDLESVDIPKRRTLKTSVTPVKEDLEAAAKLIDQAKRPLLIGGSGVGFSECGQQVAAFAEKTGIPFALLNNGRGALPDSHPRSINDGGFTAVMAALPQVDLVIIVGLRLNWVMESGQTFPDAKVVRIDIDPTEIDRNRTSDVGLTGDAGQILDLLTPMAAGKDRSQWEKDLRAAYGAFLVTEREQRETPSHPIHPNRLVAQIHKVMGEDAYYVVDGGDTSYYGSAGFSSIHKAGVLAPASSLLGCIGTGVPFALAAKIAHPNKPVILLNGDGSFGFNGMEFDTAVRLNIPIVCVVNNDCAWGMIKHAQEMSIGPERCTCSELGTRHYEKMVEALGGYGEFVEKDEDIIPALKRAIESGKPACVNVMTDCTAVSPATVVFYQTLSDF</sequence>
<dbReference type="GO" id="GO:0009097">
    <property type="term" value="P:isoleucine biosynthetic process"/>
    <property type="evidence" value="ECO:0007669"/>
    <property type="project" value="TreeGrafter"/>
</dbReference>
<dbReference type="Proteomes" id="UP000183994">
    <property type="component" value="Unassembled WGS sequence"/>
</dbReference>
<dbReference type="PANTHER" id="PTHR18968:SF166">
    <property type="entry name" value="2-HYDROXYACYL-COA LYASE 2"/>
    <property type="match status" value="1"/>
</dbReference>
<evidence type="ECO:0000259" key="9">
    <source>
        <dbReference type="Pfam" id="PF02776"/>
    </source>
</evidence>
<feature type="domain" description="Thiamine pyrophosphate enzyme central" evidence="7">
    <location>
        <begin position="194"/>
        <end position="323"/>
    </location>
</feature>
<dbReference type="PROSITE" id="PS00187">
    <property type="entry name" value="TPP_ENZYMES"/>
    <property type="match status" value="1"/>
</dbReference>
<dbReference type="Pfam" id="PF02776">
    <property type="entry name" value="TPP_enzyme_N"/>
    <property type="match status" value="1"/>
</dbReference>
<dbReference type="CDD" id="cd07035">
    <property type="entry name" value="TPP_PYR_POX_like"/>
    <property type="match status" value="1"/>
</dbReference>
<dbReference type="GO" id="GO:0003984">
    <property type="term" value="F:acetolactate synthase activity"/>
    <property type="evidence" value="ECO:0007669"/>
    <property type="project" value="TreeGrafter"/>
</dbReference>
<evidence type="ECO:0000259" key="7">
    <source>
        <dbReference type="Pfam" id="PF00205"/>
    </source>
</evidence>
<dbReference type="InterPro" id="IPR000399">
    <property type="entry name" value="TPP-bd_CS"/>
</dbReference>
<evidence type="ECO:0000313" key="11">
    <source>
        <dbReference type="Proteomes" id="UP000183994"/>
    </source>
</evidence>
<evidence type="ECO:0000256" key="6">
    <source>
        <dbReference type="RuleBase" id="RU362132"/>
    </source>
</evidence>
<dbReference type="InterPro" id="IPR011766">
    <property type="entry name" value="TPP_enzyme_TPP-bd"/>
</dbReference>
<feature type="domain" description="Thiamine pyrophosphate enzyme TPP-binding" evidence="8">
    <location>
        <begin position="406"/>
        <end position="534"/>
    </location>
</feature>
<keyword evidence="5 6" id="KW-0786">Thiamine pyrophosphate</keyword>
<gene>
    <name evidence="10" type="ORF">SAMN02745216_02376</name>
</gene>
<proteinExistence type="inferred from homology"/>
<evidence type="ECO:0000313" key="10">
    <source>
        <dbReference type="EMBL" id="SHJ84833.1"/>
    </source>
</evidence>
<name>A0A1M6MNH6_9BACT</name>
<evidence type="ECO:0000259" key="8">
    <source>
        <dbReference type="Pfam" id="PF02775"/>
    </source>
</evidence>
<dbReference type="OrthoDB" id="2254214at2"/>
<dbReference type="STRING" id="1121393.SAMN02745216_02376"/>
<dbReference type="GO" id="GO:0009099">
    <property type="term" value="P:L-valine biosynthetic process"/>
    <property type="evidence" value="ECO:0007669"/>
    <property type="project" value="TreeGrafter"/>
</dbReference>
<dbReference type="InterPro" id="IPR029035">
    <property type="entry name" value="DHS-like_NAD/FAD-binding_dom"/>
</dbReference>
<evidence type="ECO:0000256" key="3">
    <source>
        <dbReference type="ARBA" id="ARBA00007812"/>
    </source>
</evidence>
<dbReference type="Pfam" id="PF02775">
    <property type="entry name" value="TPP_enzyme_C"/>
    <property type="match status" value="1"/>
</dbReference>
<dbReference type="InterPro" id="IPR012000">
    <property type="entry name" value="Thiamin_PyroP_enz_cen_dom"/>
</dbReference>
<organism evidence="10 11">
    <name type="scientific">Desulfatibacillum alkenivorans DSM 16219</name>
    <dbReference type="NCBI Taxonomy" id="1121393"/>
    <lineage>
        <taxon>Bacteria</taxon>
        <taxon>Pseudomonadati</taxon>
        <taxon>Thermodesulfobacteriota</taxon>
        <taxon>Desulfobacteria</taxon>
        <taxon>Desulfobacterales</taxon>
        <taxon>Desulfatibacillaceae</taxon>
        <taxon>Desulfatibacillum</taxon>
    </lineage>
</organism>
<dbReference type="SUPFAM" id="SSF52518">
    <property type="entry name" value="Thiamin diphosphate-binding fold (THDP-binding)"/>
    <property type="match status" value="2"/>
</dbReference>
<dbReference type="Pfam" id="PF00205">
    <property type="entry name" value="TPP_enzyme_M"/>
    <property type="match status" value="1"/>
</dbReference>
<evidence type="ECO:0000256" key="4">
    <source>
        <dbReference type="ARBA" id="ARBA00022723"/>
    </source>
</evidence>
<dbReference type="PANTHER" id="PTHR18968">
    <property type="entry name" value="THIAMINE PYROPHOSPHATE ENZYMES"/>
    <property type="match status" value="1"/>
</dbReference>
<dbReference type="Gene3D" id="3.40.50.1220">
    <property type="entry name" value="TPP-binding domain"/>
    <property type="match status" value="1"/>
</dbReference>
<dbReference type="InterPro" id="IPR012001">
    <property type="entry name" value="Thiamin_PyroP_enz_TPP-bd_dom"/>
</dbReference>
<comment type="similarity">
    <text evidence="3 6">Belongs to the TPP enzyme family.</text>
</comment>